<proteinExistence type="predicted"/>
<reference evidence="1" key="1">
    <citation type="submission" date="2020-05" db="EMBL/GenBank/DDBJ databases">
        <authorList>
            <person name="Chiriac C."/>
            <person name="Salcher M."/>
            <person name="Ghai R."/>
            <person name="Kavagutti S V."/>
        </authorList>
    </citation>
    <scope>NUCLEOTIDE SEQUENCE</scope>
</reference>
<accession>A0A6J5T368</accession>
<evidence type="ECO:0008006" key="2">
    <source>
        <dbReference type="Google" id="ProtNLM"/>
    </source>
</evidence>
<sequence>MASHSLSYPQKLYTALGITHLPIRLAAMTRTNALSIDSGCTLQTQRGVRRATQAGCLVLMAAVLSFPSVTPASAIDRLSIHHKSIELLKLYAHTQLMDSRQFHCLDSLWTRESHWSSTAKNKKSSAYGIPQILGMKEKDPVRQIDLGLKYIKSRYGTPCKAWGYWGHHGHY</sequence>
<organism evidence="1">
    <name type="scientific">uncultured Caudovirales phage</name>
    <dbReference type="NCBI Taxonomy" id="2100421"/>
    <lineage>
        <taxon>Viruses</taxon>
        <taxon>Duplodnaviria</taxon>
        <taxon>Heunggongvirae</taxon>
        <taxon>Uroviricota</taxon>
        <taxon>Caudoviricetes</taxon>
        <taxon>Peduoviridae</taxon>
        <taxon>Maltschvirus</taxon>
        <taxon>Maltschvirus maltsch</taxon>
    </lineage>
</organism>
<dbReference type="EMBL" id="LR797510">
    <property type="protein sequence ID" value="CAB4222098.1"/>
    <property type="molecule type" value="Genomic_DNA"/>
</dbReference>
<name>A0A6J5T368_9CAUD</name>
<gene>
    <name evidence="1" type="ORF">UFOVP1656_5</name>
</gene>
<protein>
    <recommendedName>
        <fullName evidence="2">LT_GEWL domain containing protein</fullName>
    </recommendedName>
</protein>
<evidence type="ECO:0000313" key="1">
    <source>
        <dbReference type="EMBL" id="CAB4222098.1"/>
    </source>
</evidence>